<dbReference type="EMBL" id="CP047475">
    <property type="protein sequence ID" value="QIA62596.1"/>
    <property type="molecule type" value="Genomic_DNA"/>
</dbReference>
<dbReference type="PANTHER" id="PTHR30183">
    <property type="entry name" value="MOLYBDENUM TRANSPORT SYSTEM PERMEASE PROTEIN MODB"/>
    <property type="match status" value="1"/>
</dbReference>
<feature type="transmembrane region" description="Helical" evidence="7">
    <location>
        <begin position="385"/>
        <end position="405"/>
    </location>
</feature>
<feature type="domain" description="ABC transmembrane type-1" evidence="8">
    <location>
        <begin position="349"/>
        <end position="538"/>
    </location>
</feature>
<organism evidence="9 10">
    <name type="scientific">Vibrio astriarenae</name>
    <dbReference type="NCBI Taxonomy" id="1481923"/>
    <lineage>
        <taxon>Bacteria</taxon>
        <taxon>Pseudomonadati</taxon>
        <taxon>Pseudomonadota</taxon>
        <taxon>Gammaproteobacteria</taxon>
        <taxon>Vibrionales</taxon>
        <taxon>Vibrionaceae</taxon>
        <taxon>Vibrio</taxon>
    </lineage>
</organism>
<dbReference type="InterPro" id="IPR000515">
    <property type="entry name" value="MetI-like"/>
</dbReference>
<dbReference type="Proteomes" id="UP000464262">
    <property type="component" value="Chromosome 1"/>
</dbReference>
<feature type="transmembrane region" description="Helical" evidence="7">
    <location>
        <begin position="471"/>
        <end position="491"/>
    </location>
</feature>
<feature type="transmembrane region" description="Helical" evidence="7">
    <location>
        <begin position="54"/>
        <end position="84"/>
    </location>
</feature>
<dbReference type="InterPro" id="IPR035906">
    <property type="entry name" value="MetI-like_sf"/>
</dbReference>
<evidence type="ECO:0000256" key="7">
    <source>
        <dbReference type="SAM" id="Phobius"/>
    </source>
</evidence>
<keyword evidence="5 7" id="KW-1133">Transmembrane helix</keyword>
<proteinExistence type="predicted"/>
<keyword evidence="6 7" id="KW-0472">Membrane</keyword>
<evidence type="ECO:0000259" key="8">
    <source>
        <dbReference type="PROSITE" id="PS50928"/>
    </source>
</evidence>
<dbReference type="RefSeq" id="WP_164647491.1">
    <property type="nucleotide sequence ID" value="NZ_CP047475.1"/>
</dbReference>
<evidence type="ECO:0000256" key="1">
    <source>
        <dbReference type="ARBA" id="ARBA00004651"/>
    </source>
</evidence>
<comment type="subcellular location">
    <subcellularLocation>
        <location evidence="1">Cell membrane</location>
        <topology evidence="1">Multi-pass membrane protein</topology>
    </subcellularLocation>
</comment>
<keyword evidence="10" id="KW-1185">Reference proteome</keyword>
<evidence type="ECO:0000256" key="5">
    <source>
        <dbReference type="ARBA" id="ARBA00022989"/>
    </source>
</evidence>
<keyword evidence="3" id="KW-1003">Cell membrane</keyword>
<evidence type="ECO:0000256" key="2">
    <source>
        <dbReference type="ARBA" id="ARBA00022448"/>
    </source>
</evidence>
<feature type="transmembrane region" description="Helical" evidence="7">
    <location>
        <begin position="417"/>
        <end position="437"/>
    </location>
</feature>
<dbReference type="PANTHER" id="PTHR30183:SF6">
    <property type="entry name" value="INNER MEMBRANE ABC TRANSPORTER PERMEASE PROTEIN YNJC"/>
    <property type="match status" value="1"/>
</dbReference>
<evidence type="ECO:0000256" key="3">
    <source>
        <dbReference type="ARBA" id="ARBA00022475"/>
    </source>
</evidence>
<accession>A0A7Z2YCS4</accession>
<sequence length="570" mass="63870">MLRLSYFLVVAVCMLPTIPGLLGVAASSMSYIPPIGMVQPSLSGFVQAFEWQGVFKSVGLTVVTSLLSTIFTCIVTYSIIQRFWGQRAWQRVEWCLSPLMSMPHVAYAIGFAFLFAPTGLSVRAFFQLFGIDLTGAGEDDFATLVQDPLGLGLTLMLTLKEVPFLLLMSIPVLKQLEIDKAEKVCLSLGYQRHEFWWKCMFSQWLIKMRFPLLAVLAYGISVVDVALILGPTNPPTFAVLVWQWFNDPDLTLLPRASAGAMLLFLVAGFMIGVVRLIEWLVTKRLRQWQISGRAGLKLPGATLLSIIITISGSMIPLMAIWSVAQRWRFPDFLPSRYSTRFWEYEWSGIISTVEQSLTLALISASCALLFAIIAHEYRVKYRGQVPGYLIAVPMLIPQLSILFGFQTITLVVGGSHYWLWVCWAHMFFAFPFVYLALDGPWRSYNQGFTRVALSLGKTPLSVFFSVKFPQLFSAIIFAWAVGVSVSLAQYLPTLMLGAGRISTLTTEAVALSSGFDRRVTAIYAIWQAFLPLLFFIFAIVMSRASRLRLKLYIFKGSTINESVSKKPHHP</sequence>
<feature type="transmembrane region" description="Helical" evidence="7">
    <location>
        <begin position="149"/>
        <end position="173"/>
    </location>
</feature>
<feature type="transmembrane region" description="Helical" evidence="7">
    <location>
        <begin position="210"/>
        <end position="232"/>
    </location>
</feature>
<dbReference type="CDD" id="cd06261">
    <property type="entry name" value="TM_PBP2"/>
    <property type="match status" value="1"/>
</dbReference>
<dbReference type="GO" id="GO:0055085">
    <property type="term" value="P:transmembrane transport"/>
    <property type="evidence" value="ECO:0007669"/>
    <property type="project" value="InterPro"/>
</dbReference>
<keyword evidence="4 7" id="KW-0812">Transmembrane</keyword>
<name>A0A7Z2YCS4_9VIBR</name>
<gene>
    <name evidence="9" type="ORF">GT360_03290</name>
</gene>
<feature type="transmembrane region" description="Helical" evidence="7">
    <location>
        <begin position="521"/>
        <end position="541"/>
    </location>
</feature>
<evidence type="ECO:0000313" key="10">
    <source>
        <dbReference type="Proteomes" id="UP000464262"/>
    </source>
</evidence>
<dbReference type="KEGG" id="vas:GT360_03290"/>
<keyword evidence="2" id="KW-0813">Transport</keyword>
<dbReference type="PROSITE" id="PS50928">
    <property type="entry name" value="ABC_TM1"/>
    <property type="match status" value="1"/>
</dbReference>
<feature type="transmembrane region" description="Helical" evidence="7">
    <location>
        <begin position="105"/>
        <end position="129"/>
    </location>
</feature>
<evidence type="ECO:0000256" key="4">
    <source>
        <dbReference type="ARBA" id="ARBA00022692"/>
    </source>
</evidence>
<dbReference type="SUPFAM" id="SSF161098">
    <property type="entry name" value="MetI-like"/>
    <property type="match status" value="2"/>
</dbReference>
<reference evidence="9 10" key="1">
    <citation type="submission" date="2020-01" db="EMBL/GenBank/DDBJ databases">
        <title>Whole genome and functional gene identification of agarase of Vibrio HN897.</title>
        <authorList>
            <person name="Liu Y."/>
            <person name="Zhao Z."/>
        </authorList>
    </citation>
    <scope>NUCLEOTIDE SEQUENCE [LARGE SCALE GENOMIC DNA]</scope>
    <source>
        <strain evidence="9 10">HN897</strain>
    </source>
</reference>
<feature type="transmembrane region" description="Helical" evidence="7">
    <location>
        <begin position="252"/>
        <end position="277"/>
    </location>
</feature>
<protein>
    <submittedName>
        <fullName evidence="9">Thiamine ABC transporter permease</fullName>
    </submittedName>
</protein>
<evidence type="ECO:0000313" key="9">
    <source>
        <dbReference type="EMBL" id="QIA62596.1"/>
    </source>
</evidence>
<dbReference type="GO" id="GO:0005886">
    <property type="term" value="C:plasma membrane"/>
    <property type="evidence" value="ECO:0007669"/>
    <property type="project" value="UniProtKB-SubCell"/>
</dbReference>
<dbReference type="AlphaFoldDB" id="A0A7Z2YCS4"/>
<feature type="transmembrane region" description="Helical" evidence="7">
    <location>
        <begin position="344"/>
        <end position="373"/>
    </location>
</feature>
<evidence type="ECO:0000256" key="6">
    <source>
        <dbReference type="ARBA" id="ARBA00023136"/>
    </source>
</evidence>
<dbReference type="Gene3D" id="1.10.3720.10">
    <property type="entry name" value="MetI-like"/>
    <property type="match status" value="2"/>
</dbReference>
<feature type="transmembrane region" description="Helical" evidence="7">
    <location>
        <begin position="298"/>
        <end position="324"/>
    </location>
</feature>